<dbReference type="InterPro" id="IPR025944">
    <property type="entry name" value="Sigma_54_int_dom_CS"/>
</dbReference>
<dbReference type="SMART" id="SM00382">
    <property type="entry name" value="AAA"/>
    <property type="match status" value="1"/>
</dbReference>
<dbReference type="InterPro" id="IPR027417">
    <property type="entry name" value="P-loop_NTPase"/>
</dbReference>
<keyword evidence="2" id="KW-0067">ATP-binding</keyword>
<dbReference type="PANTHER" id="PTHR32071">
    <property type="entry name" value="TRANSCRIPTIONAL REGULATORY PROTEIN"/>
    <property type="match status" value="1"/>
</dbReference>
<dbReference type="PROSITE" id="PS50045">
    <property type="entry name" value="SIGMA54_INTERACT_4"/>
    <property type="match status" value="1"/>
</dbReference>
<dbReference type="InterPro" id="IPR002078">
    <property type="entry name" value="Sigma_54_int"/>
</dbReference>
<dbReference type="RefSeq" id="WP_245809553.1">
    <property type="nucleotide sequence ID" value="NZ_LT828563.1"/>
</dbReference>
<proteinExistence type="predicted"/>
<dbReference type="Gene3D" id="1.10.10.60">
    <property type="entry name" value="Homeodomain-like"/>
    <property type="match status" value="1"/>
</dbReference>
<dbReference type="PROSITE" id="PS00675">
    <property type="entry name" value="SIGMA54_INTERACT_1"/>
    <property type="match status" value="1"/>
</dbReference>
<sequence>MTSPIIGQSRQIVEIRDLIKNVADTCLNILITGETGVGKGVVASSLHEASPRKSRPLVTVNCAALPETLLESELYGYSKGAFTGAMKTRRGKFQMADKGVLFLDEIGDMPISLQSKILHVLQTGLFSPLGSDQEIRSDVWLIAATNQDLEAKIEKREFRADLFYRLNIIKIEIPPLRERRDDIPLLVDHYISQYLSQYPAREIELPDSKVLDKLMQFPWPGNIRQLQNIIKKQLVVNDWNAVIEELAHDAASHESHSGASKDNTNVVGADRRNSSGASFDDKSPSTERDGTGAGRERRQGRRKSDESVRKTREGSKRSDAEERRDWKERRDAEELSDCTLPQKATKGKVYHGRRAGDVKPRRRKGDIPGDSILNEFLVDGDSLDSLNREFSLGNIKKKVISRVESEVIQYVLDKTAWNRSKASKILKVSYKTLLTKITELNLEPPD</sequence>
<dbReference type="Pfam" id="PF25601">
    <property type="entry name" value="AAA_lid_14"/>
    <property type="match status" value="1"/>
</dbReference>
<evidence type="ECO:0000313" key="8">
    <source>
        <dbReference type="Proteomes" id="UP000191931"/>
    </source>
</evidence>
<dbReference type="PANTHER" id="PTHR32071:SF57">
    <property type="entry name" value="C4-DICARBOXYLATE TRANSPORT TRANSCRIPTIONAL REGULATORY PROTEIN DCTD"/>
    <property type="match status" value="1"/>
</dbReference>
<evidence type="ECO:0000256" key="3">
    <source>
        <dbReference type="ARBA" id="ARBA00023015"/>
    </source>
</evidence>
<dbReference type="Proteomes" id="UP000191931">
    <property type="component" value="Unassembled WGS sequence"/>
</dbReference>
<gene>
    <name evidence="7" type="ORF">MTBBW1_2360034</name>
</gene>
<accession>A0A1W1HDS5</accession>
<feature type="region of interest" description="Disordered" evidence="5">
    <location>
        <begin position="250"/>
        <end position="366"/>
    </location>
</feature>
<dbReference type="Pfam" id="PF02954">
    <property type="entry name" value="HTH_8"/>
    <property type="match status" value="1"/>
</dbReference>
<dbReference type="GO" id="GO:0006355">
    <property type="term" value="P:regulation of DNA-templated transcription"/>
    <property type="evidence" value="ECO:0007669"/>
    <property type="project" value="InterPro"/>
</dbReference>
<dbReference type="PROSITE" id="PS00688">
    <property type="entry name" value="SIGMA54_INTERACT_3"/>
    <property type="match status" value="1"/>
</dbReference>
<dbReference type="AlphaFoldDB" id="A0A1W1HDS5"/>
<dbReference type="GO" id="GO:0043565">
    <property type="term" value="F:sequence-specific DNA binding"/>
    <property type="evidence" value="ECO:0007669"/>
    <property type="project" value="InterPro"/>
</dbReference>
<dbReference type="Pfam" id="PF00158">
    <property type="entry name" value="Sigma54_activat"/>
    <property type="match status" value="1"/>
</dbReference>
<dbReference type="EMBL" id="FWEV01000153">
    <property type="protein sequence ID" value="SLM30651.1"/>
    <property type="molecule type" value="Genomic_DNA"/>
</dbReference>
<evidence type="ECO:0000313" key="7">
    <source>
        <dbReference type="EMBL" id="SLM30651.1"/>
    </source>
</evidence>
<dbReference type="InterPro" id="IPR003593">
    <property type="entry name" value="AAA+_ATPase"/>
</dbReference>
<keyword evidence="4" id="KW-0804">Transcription</keyword>
<keyword evidence="8" id="KW-1185">Reference proteome</keyword>
<dbReference type="InterPro" id="IPR009057">
    <property type="entry name" value="Homeodomain-like_sf"/>
</dbReference>
<dbReference type="SUPFAM" id="SSF46689">
    <property type="entry name" value="Homeodomain-like"/>
    <property type="match status" value="1"/>
</dbReference>
<dbReference type="SUPFAM" id="SSF52540">
    <property type="entry name" value="P-loop containing nucleoside triphosphate hydrolases"/>
    <property type="match status" value="1"/>
</dbReference>
<dbReference type="Gene3D" id="1.10.8.60">
    <property type="match status" value="1"/>
</dbReference>
<evidence type="ECO:0000256" key="4">
    <source>
        <dbReference type="ARBA" id="ARBA00023163"/>
    </source>
</evidence>
<dbReference type="InterPro" id="IPR058031">
    <property type="entry name" value="AAA_lid_NorR"/>
</dbReference>
<feature type="compositionally biased region" description="Basic and acidic residues" evidence="5">
    <location>
        <begin position="269"/>
        <end position="333"/>
    </location>
</feature>
<protein>
    <recommendedName>
        <fullName evidence="6">Sigma-54 factor interaction domain-containing protein</fullName>
    </recommendedName>
</protein>
<dbReference type="FunFam" id="3.40.50.300:FF:000006">
    <property type="entry name" value="DNA-binding transcriptional regulator NtrC"/>
    <property type="match status" value="1"/>
</dbReference>
<evidence type="ECO:0000256" key="5">
    <source>
        <dbReference type="SAM" id="MobiDB-lite"/>
    </source>
</evidence>
<dbReference type="InterPro" id="IPR002197">
    <property type="entry name" value="HTH_Fis"/>
</dbReference>
<dbReference type="InterPro" id="IPR025662">
    <property type="entry name" value="Sigma_54_int_dom_ATP-bd_1"/>
</dbReference>
<evidence type="ECO:0000256" key="1">
    <source>
        <dbReference type="ARBA" id="ARBA00022741"/>
    </source>
</evidence>
<keyword evidence="1" id="KW-0547">Nucleotide-binding</keyword>
<evidence type="ECO:0000256" key="2">
    <source>
        <dbReference type="ARBA" id="ARBA00022840"/>
    </source>
</evidence>
<evidence type="ECO:0000259" key="6">
    <source>
        <dbReference type="PROSITE" id="PS50045"/>
    </source>
</evidence>
<dbReference type="GO" id="GO:0005524">
    <property type="term" value="F:ATP binding"/>
    <property type="evidence" value="ECO:0007669"/>
    <property type="project" value="UniProtKB-KW"/>
</dbReference>
<keyword evidence="3" id="KW-0805">Transcription regulation</keyword>
<dbReference type="CDD" id="cd00009">
    <property type="entry name" value="AAA"/>
    <property type="match status" value="1"/>
</dbReference>
<reference evidence="7 8" key="1">
    <citation type="submission" date="2017-03" db="EMBL/GenBank/DDBJ databases">
        <authorList>
            <person name="Afonso C.L."/>
            <person name="Miller P.J."/>
            <person name="Scott M.A."/>
            <person name="Spackman E."/>
            <person name="Goraichik I."/>
            <person name="Dimitrov K.M."/>
            <person name="Suarez D.L."/>
            <person name="Swayne D.E."/>
        </authorList>
    </citation>
    <scope>NUCLEOTIDE SEQUENCE [LARGE SCALE GENOMIC DNA]</scope>
    <source>
        <strain evidence="7">PRJEB14757</strain>
    </source>
</reference>
<dbReference type="STRING" id="1246637.MTBBW1_2360034"/>
<name>A0A1W1HDS5_9BACT</name>
<feature type="compositionally biased region" description="Polar residues" evidence="5">
    <location>
        <begin position="257"/>
        <end position="266"/>
    </location>
</feature>
<feature type="domain" description="Sigma-54 factor interaction" evidence="6">
    <location>
        <begin position="5"/>
        <end position="235"/>
    </location>
</feature>
<dbReference type="Gene3D" id="3.40.50.300">
    <property type="entry name" value="P-loop containing nucleotide triphosphate hydrolases"/>
    <property type="match status" value="1"/>
</dbReference>
<organism evidence="7 8">
    <name type="scientific">Desulfamplus magnetovallimortis</name>
    <dbReference type="NCBI Taxonomy" id="1246637"/>
    <lineage>
        <taxon>Bacteria</taxon>
        <taxon>Pseudomonadati</taxon>
        <taxon>Thermodesulfobacteriota</taxon>
        <taxon>Desulfobacteria</taxon>
        <taxon>Desulfobacterales</taxon>
        <taxon>Desulfobacteraceae</taxon>
        <taxon>Desulfamplus</taxon>
    </lineage>
</organism>